<feature type="compositionally biased region" description="Low complexity" evidence="1">
    <location>
        <begin position="1"/>
        <end position="14"/>
    </location>
</feature>
<sequence>MICSQSSTQSPSLSGPFTPASRGRKFLIVGIDYFTKWIEAEPTAKITAIQICFWFF</sequence>
<dbReference type="InterPro" id="IPR036397">
    <property type="entry name" value="RNaseH_sf"/>
</dbReference>
<protein>
    <submittedName>
        <fullName evidence="2">Uncharacterized protein</fullName>
    </submittedName>
</protein>
<organism evidence="2 3">
    <name type="scientific">Beta vulgaris subsp. vulgaris</name>
    <name type="common">Beet</name>
    <dbReference type="NCBI Taxonomy" id="3555"/>
    <lineage>
        <taxon>Eukaryota</taxon>
        <taxon>Viridiplantae</taxon>
        <taxon>Streptophyta</taxon>
        <taxon>Embryophyta</taxon>
        <taxon>Tracheophyta</taxon>
        <taxon>Spermatophyta</taxon>
        <taxon>Magnoliopsida</taxon>
        <taxon>eudicotyledons</taxon>
        <taxon>Gunneridae</taxon>
        <taxon>Pentapetalae</taxon>
        <taxon>Caryophyllales</taxon>
        <taxon>Chenopodiaceae</taxon>
        <taxon>Betoideae</taxon>
        <taxon>Beta</taxon>
    </lineage>
</organism>
<dbReference type="Proteomes" id="UP000035740">
    <property type="component" value="Unassembled WGS sequence"/>
</dbReference>
<accession>A0A0J8DWG5</accession>
<keyword evidence="3" id="KW-1185">Reference proteome</keyword>
<gene>
    <name evidence="2" type="ORF">BVRB_011400</name>
</gene>
<evidence type="ECO:0000313" key="2">
    <source>
        <dbReference type="EMBL" id="KMS95200.1"/>
    </source>
</evidence>
<dbReference type="OMA" id="ITAIQIC"/>
<evidence type="ECO:0000256" key="1">
    <source>
        <dbReference type="SAM" id="MobiDB-lite"/>
    </source>
</evidence>
<reference evidence="2 3" key="1">
    <citation type="journal article" date="2014" name="Nature">
        <title>The genome of the recently domesticated crop plant sugar beet (Beta vulgaris).</title>
        <authorList>
            <person name="Dohm J.C."/>
            <person name="Minoche A.E."/>
            <person name="Holtgrawe D."/>
            <person name="Capella-Gutierrez S."/>
            <person name="Zakrzewski F."/>
            <person name="Tafer H."/>
            <person name="Rupp O."/>
            <person name="Sorensen T.R."/>
            <person name="Stracke R."/>
            <person name="Reinhardt R."/>
            <person name="Goesmann A."/>
            <person name="Kraft T."/>
            <person name="Schulz B."/>
            <person name="Stadler P.F."/>
            <person name="Schmidt T."/>
            <person name="Gabaldon T."/>
            <person name="Lehrach H."/>
            <person name="Weisshaar B."/>
            <person name="Himmelbauer H."/>
        </authorList>
    </citation>
    <scope>NUCLEOTIDE SEQUENCE [LARGE SCALE GENOMIC DNA]</scope>
    <source>
        <tissue evidence="2">Taproot</tissue>
    </source>
</reference>
<proteinExistence type="predicted"/>
<dbReference type="OrthoDB" id="1936587at2759"/>
<dbReference type="Gene3D" id="3.30.420.10">
    <property type="entry name" value="Ribonuclease H-like superfamily/Ribonuclease H"/>
    <property type="match status" value="1"/>
</dbReference>
<name>A0A0J8DWG5_BETVV</name>
<dbReference type="SUPFAM" id="SSF53098">
    <property type="entry name" value="Ribonuclease H-like"/>
    <property type="match status" value="1"/>
</dbReference>
<dbReference type="EMBL" id="KQ090519">
    <property type="protein sequence ID" value="KMS95200.1"/>
    <property type="molecule type" value="Genomic_DNA"/>
</dbReference>
<dbReference type="Gramene" id="KMS95200">
    <property type="protein sequence ID" value="KMS95200"/>
    <property type="gene ID" value="BVRB_011400"/>
</dbReference>
<feature type="region of interest" description="Disordered" evidence="1">
    <location>
        <begin position="1"/>
        <end position="21"/>
    </location>
</feature>
<dbReference type="GO" id="GO:0003676">
    <property type="term" value="F:nucleic acid binding"/>
    <property type="evidence" value="ECO:0007669"/>
    <property type="project" value="InterPro"/>
</dbReference>
<dbReference type="InterPro" id="IPR012337">
    <property type="entry name" value="RNaseH-like_sf"/>
</dbReference>
<evidence type="ECO:0000313" key="3">
    <source>
        <dbReference type="Proteomes" id="UP000035740"/>
    </source>
</evidence>
<dbReference type="eggNOG" id="KOG0017">
    <property type="taxonomic scope" value="Eukaryota"/>
</dbReference>
<dbReference type="AlphaFoldDB" id="A0A0J8DWG5"/>